<accession>C0NE24</accession>
<dbReference type="Proteomes" id="UP000001631">
    <property type="component" value="Unassembled WGS sequence"/>
</dbReference>
<dbReference type="RefSeq" id="XP_045290953.1">
    <property type="nucleotide sequence ID" value="XM_045429166.1"/>
</dbReference>
<dbReference type="HOGENOM" id="CLU_2157640_0_0_1"/>
<evidence type="ECO:0000313" key="1">
    <source>
        <dbReference type="EMBL" id="EEH10473.1"/>
    </source>
</evidence>
<keyword evidence="2" id="KW-1185">Reference proteome</keyword>
<protein>
    <submittedName>
        <fullName evidence="1">Uncharacterized protein</fullName>
    </submittedName>
</protein>
<gene>
    <name evidence="1" type="ORF">HCBG_02117</name>
</gene>
<organism evidence="1 2">
    <name type="scientific">Ajellomyces capsulatus (strain G186AR / H82 / ATCC MYA-2454 / RMSCC 2432)</name>
    <name type="common">Darling's disease fungus</name>
    <name type="synonym">Histoplasma capsulatum</name>
    <dbReference type="NCBI Taxonomy" id="447093"/>
    <lineage>
        <taxon>Eukaryota</taxon>
        <taxon>Fungi</taxon>
        <taxon>Dikarya</taxon>
        <taxon>Ascomycota</taxon>
        <taxon>Pezizomycotina</taxon>
        <taxon>Eurotiomycetes</taxon>
        <taxon>Eurotiomycetidae</taxon>
        <taxon>Onygenales</taxon>
        <taxon>Ajellomycetaceae</taxon>
        <taxon>Histoplasma</taxon>
    </lineage>
</organism>
<reference evidence="1" key="1">
    <citation type="submission" date="2009-02" db="EMBL/GenBank/DDBJ databases">
        <title>The Genome Sequence of Ajellomyces capsulatus strain G186AR.</title>
        <authorList>
            <consortium name="The Broad Institute Genome Sequencing Platform"/>
            <person name="Champion M."/>
            <person name="Cuomo C."/>
            <person name="Ma L.-J."/>
            <person name="Henn M.R."/>
            <person name="Sil A."/>
            <person name="Goldman B."/>
            <person name="Young S.K."/>
            <person name="Kodira C.D."/>
            <person name="Zeng Q."/>
            <person name="Koehrsen M."/>
            <person name="Alvarado L."/>
            <person name="Berlin A."/>
            <person name="Borenstein D."/>
            <person name="Chen Z."/>
            <person name="Engels R."/>
            <person name="Freedman E."/>
            <person name="Gellesch M."/>
            <person name="Goldberg J."/>
            <person name="Griggs A."/>
            <person name="Gujja S."/>
            <person name="Heiman D."/>
            <person name="Hepburn T."/>
            <person name="Howarth C."/>
            <person name="Jen D."/>
            <person name="Larson L."/>
            <person name="Lewis B."/>
            <person name="Mehta T."/>
            <person name="Park D."/>
            <person name="Pearson M."/>
            <person name="Roberts A."/>
            <person name="Saif S."/>
            <person name="Shea T."/>
            <person name="Shenoy N."/>
            <person name="Sisk P."/>
            <person name="Stolte C."/>
            <person name="Sykes S."/>
            <person name="Walk T."/>
            <person name="White J."/>
            <person name="Yandava C."/>
            <person name="Klein B."/>
            <person name="McEwen J.G."/>
            <person name="Puccia R."/>
            <person name="Goldman G.H."/>
            <person name="Felipe M.S."/>
            <person name="Nino-Vega G."/>
            <person name="San-Blas G."/>
            <person name="Taylor J."/>
            <person name="Mendoza L."/>
            <person name="Galagan J."/>
            <person name="Nusbaum C."/>
            <person name="Birren B."/>
        </authorList>
    </citation>
    <scope>NUCLEOTIDE SEQUENCE</scope>
    <source>
        <strain evidence="1">G186AR</strain>
    </source>
</reference>
<sequence>MHVVMIIKAQRKSNNGKSETNRNNGKGVKTYLYKFEEAVLMMYSSSLVNVIRLLFLGLRRKTVEQAGGPGPISWDGNERFQKELRVIHLYYLHRKELLFQVSSRHCVALCR</sequence>
<dbReference type="AlphaFoldDB" id="C0NE24"/>
<dbReference type="GeneID" id="69035133"/>
<evidence type="ECO:0000313" key="2">
    <source>
        <dbReference type="Proteomes" id="UP000001631"/>
    </source>
</evidence>
<proteinExistence type="predicted"/>
<dbReference type="InParanoid" id="C0NE24"/>
<dbReference type="EMBL" id="GG663364">
    <property type="protein sequence ID" value="EEH10473.1"/>
    <property type="molecule type" value="Genomic_DNA"/>
</dbReference>
<name>C0NE24_AJECG</name>